<evidence type="ECO:0000259" key="1">
    <source>
        <dbReference type="Pfam" id="PF13460"/>
    </source>
</evidence>
<dbReference type="InterPro" id="IPR036291">
    <property type="entry name" value="NAD(P)-bd_dom_sf"/>
</dbReference>
<evidence type="ECO:0000313" key="3">
    <source>
        <dbReference type="Proteomes" id="UP000546126"/>
    </source>
</evidence>
<accession>A0A7Y6IXH7</accession>
<feature type="domain" description="NAD(P)-binding" evidence="1">
    <location>
        <begin position="6"/>
        <end position="135"/>
    </location>
</feature>
<dbReference type="SUPFAM" id="SSF51735">
    <property type="entry name" value="NAD(P)-binding Rossmann-fold domains"/>
    <property type="match status" value="1"/>
</dbReference>
<dbReference type="Proteomes" id="UP000546126">
    <property type="component" value="Unassembled WGS sequence"/>
</dbReference>
<dbReference type="Gene3D" id="3.40.50.720">
    <property type="entry name" value="NAD(P)-binding Rossmann-like Domain"/>
    <property type="match status" value="1"/>
</dbReference>
<name>A0A7Y6IXH7_9ACTN</name>
<proteinExistence type="predicted"/>
<dbReference type="EMBL" id="JABWGO010000014">
    <property type="protein sequence ID" value="NUW46135.1"/>
    <property type="molecule type" value="Genomic_DNA"/>
</dbReference>
<dbReference type="Pfam" id="PF13460">
    <property type="entry name" value="NAD_binding_10"/>
    <property type="match status" value="1"/>
</dbReference>
<comment type="caution">
    <text evidence="2">The sequence shown here is derived from an EMBL/GenBank/DDBJ whole genome shotgun (WGS) entry which is preliminary data.</text>
</comment>
<dbReference type="InterPro" id="IPR051604">
    <property type="entry name" value="Ergot_Alk_Oxidoreductase"/>
</dbReference>
<organism evidence="2 3">
    <name type="scientific">Nonomuraea rhodomycinica</name>
    <dbReference type="NCBI Taxonomy" id="1712872"/>
    <lineage>
        <taxon>Bacteria</taxon>
        <taxon>Bacillati</taxon>
        <taxon>Actinomycetota</taxon>
        <taxon>Actinomycetes</taxon>
        <taxon>Streptosporangiales</taxon>
        <taxon>Streptosporangiaceae</taxon>
        <taxon>Nonomuraea</taxon>
    </lineage>
</organism>
<dbReference type="InterPro" id="IPR016040">
    <property type="entry name" value="NAD(P)-bd_dom"/>
</dbReference>
<reference evidence="2 3" key="1">
    <citation type="submission" date="2020-06" db="EMBL/GenBank/DDBJ databases">
        <authorList>
            <person name="Chanama M."/>
        </authorList>
    </citation>
    <scope>NUCLEOTIDE SEQUENCE [LARGE SCALE GENOMIC DNA]</scope>
    <source>
        <strain evidence="2 3">TBRC6557</strain>
    </source>
</reference>
<evidence type="ECO:0000313" key="2">
    <source>
        <dbReference type="EMBL" id="NUW46135.1"/>
    </source>
</evidence>
<dbReference type="PANTHER" id="PTHR43162">
    <property type="match status" value="1"/>
</dbReference>
<dbReference type="RefSeq" id="WP_175605585.1">
    <property type="nucleotide sequence ID" value="NZ_JABWGO010000014.1"/>
</dbReference>
<dbReference type="PANTHER" id="PTHR43162:SF1">
    <property type="entry name" value="PRESTALK A DIFFERENTIATION PROTEIN A"/>
    <property type="match status" value="1"/>
</dbReference>
<sequence length="276" mass="29385">MILVTGATGNVGSEVVRALAAAGEPVRALVREPGAASLPDGVEAATGDLNRPESMTGALGGVRAVFLLAGYADMPGLLAEARRAGVEQVVLLSGGSAGSGDLTNAVTRYMAASESAVRESGLPWTFLRPSAFMSNALRWLPQLRAGDRVRVPFPDVRTACLDPYDLGAVAARALLSEEYRGEILWPTGPVAMPPADQVAVLAEVLGRELRFVGLTNEEARTDLLATMPVEYVDAFFDFYVNGSLDESIVRPTVREVTGREPRTFAQWARAHADAFR</sequence>
<protein>
    <submittedName>
        <fullName evidence="2">NAD(P)H-binding protein</fullName>
    </submittedName>
</protein>
<dbReference type="AlphaFoldDB" id="A0A7Y6IXH7"/>
<keyword evidence="3" id="KW-1185">Reference proteome</keyword>
<gene>
    <name evidence="2" type="ORF">HT134_39390</name>
</gene>